<name>A0A9X3B4C0_9GAMM</name>
<reference evidence="1" key="1">
    <citation type="submission" date="2021-07" db="EMBL/GenBank/DDBJ databases">
        <authorList>
            <person name="Luelf R.H."/>
        </authorList>
    </citation>
    <scope>NUCLEOTIDE SEQUENCE</scope>
    <source>
        <strain evidence="1">TMW 2.2304</strain>
    </source>
</reference>
<evidence type="ECO:0000313" key="1">
    <source>
        <dbReference type="EMBL" id="MCT8506175.1"/>
    </source>
</evidence>
<gene>
    <name evidence="1" type="ORF">KZO87_12400</name>
</gene>
<dbReference type="AlphaFoldDB" id="A0A9X3B4C0"/>
<dbReference type="Proteomes" id="UP001145353">
    <property type="component" value="Unassembled WGS sequence"/>
</dbReference>
<keyword evidence="2" id="KW-1185">Reference proteome</keyword>
<proteinExistence type="predicted"/>
<dbReference type="RefSeq" id="WP_261536094.1">
    <property type="nucleotide sequence ID" value="NZ_JAHXDE010000004.1"/>
</dbReference>
<dbReference type="EMBL" id="JAHXDE010000004">
    <property type="protein sequence ID" value="MCT8506175.1"/>
    <property type="molecule type" value="Genomic_DNA"/>
</dbReference>
<evidence type="ECO:0000313" key="2">
    <source>
        <dbReference type="Proteomes" id="UP001145353"/>
    </source>
</evidence>
<reference evidence="1" key="2">
    <citation type="journal article" date="2022" name="Syst. Appl. Microbiol.">
        <title>Chromohalobacter moromii sp. nov., a moderately halophilic bacterium isolated from lupine-based moromi fermentation.</title>
        <authorList>
            <person name="Lulf R.H."/>
            <person name="Hilgarth M."/>
            <person name="Ehrmann M.A."/>
        </authorList>
    </citation>
    <scope>NUCLEOTIDE SEQUENCE</scope>
    <source>
        <strain evidence="1">TMW 2.2304</strain>
    </source>
</reference>
<sequence length="91" mass="9949">MNRNDSLPAVALGFFALPAAACALMLLAAVGPSEYEVQQRQEARYCDNVQQWRTEAARGIEPESRYGHPDYDGIASEICTPNYNGAQLASQ</sequence>
<protein>
    <submittedName>
        <fullName evidence="1">Uncharacterized protein</fullName>
    </submittedName>
</protein>
<organism evidence="1 2">
    <name type="scientific">Chromohalobacter moromii</name>
    <dbReference type="NCBI Taxonomy" id="2860329"/>
    <lineage>
        <taxon>Bacteria</taxon>
        <taxon>Pseudomonadati</taxon>
        <taxon>Pseudomonadota</taxon>
        <taxon>Gammaproteobacteria</taxon>
        <taxon>Oceanospirillales</taxon>
        <taxon>Halomonadaceae</taxon>
        <taxon>Chromohalobacter</taxon>
    </lineage>
</organism>
<accession>A0A9X3B4C0</accession>
<comment type="caution">
    <text evidence="1">The sequence shown here is derived from an EMBL/GenBank/DDBJ whole genome shotgun (WGS) entry which is preliminary data.</text>
</comment>